<dbReference type="GO" id="GO:0003677">
    <property type="term" value="F:DNA binding"/>
    <property type="evidence" value="ECO:0007669"/>
    <property type="project" value="InterPro"/>
</dbReference>
<dbReference type="SUPFAM" id="SSF47413">
    <property type="entry name" value="lambda repressor-like DNA-binding domains"/>
    <property type="match status" value="1"/>
</dbReference>
<dbReference type="AlphaFoldDB" id="A0A917NVJ0"/>
<accession>A0A917NVJ0</accession>
<evidence type="ECO:0000313" key="3">
    <source>
        <dbReference type="Proteomes" id="UP000661507"/>
    </source>
</evidence>
<dbReference type="PROSITE" id="PS50943">
    <property type="entry name" value="HTH_CROC1"/>
    <property type="match status" value="1"/>
</dbReference>
<dbReference type="EMBL" id="BMKW01000012">
    <property type="protein sequence ID" value="GGJ32995.1"/>
    <property type="molecule type" value="Genomic_DNA"/>
</dbReference>
<reference evidence="2" key="1">
    <citation type="journal article" date="2014" name="Int. J. Syst. Evol. Microbiol.">
        <title>Complete genome sequence of Corynebacterium casei LMG S-19264T (=DSM 44701T), isolated from a smear-ripened cheese.</title>
        <authorList>
            <consortium name="US DOE Joint Genome Institute (JGI-PGF)"/>
            <person name="Walter F."/>
            <person name="Albersmeier A."/>
            <person name="Kalinowski J."/>
            <person name="Ruckert C."/>
        </authorList>
    </citation>
    <scope>NUCLEOTIDE SEQUENCE</scope>
    <source>
        <strain evidence="2">CGMCC 1.3617</strain>
    </source>
</reference>
<keyword evidence="3" id="KW-1185">Reference proteome</keyword>
<protein>
    <submittedName>
        <fullName evidence="2">Transcriptional regulator</fullName>
    </submittedName>
</protein>
<proteinExistence type="predicted"/>
<dbReference type="InterPro" id="IPR010982">
    <property type="entry name" value="Lambda_DNA-bd_dom_sf"/>
</dbReference>
<dbReference type="CDD" id="cd00093">
    <property type="entry name" value="HTH_XRE"/>
    <property type="match status" value="1"/>
</dbReference>
<comment type="caution">
    <text evidence="2">The sequence shown here is derived from an EMBL/GenBank/DDBJ whole genome shotgun (WGS) entry which is preliminary data.</text>
</comment>
<evidence type="ECO:0000313" key="2">
    <source>
        <dbReference type="EMBL" id="GGJ32995.1"/>
    </source>
</evidence>
<sequence length="327" mass="36892">MNWRALVDEALRRRKAEKLTQREHAALASVSVPTMATFERGETTLTLSKAFDILRVVGLVDEQTEQGAQEAFVREAFERWRRLTEGLPKDSPGRFPHGWYRFDYCVEGDLKTLSLTAFEEILDKAVTRHTGWPVFWVPQRPEIAPREVDGTIECWLAPEGHEGIERGFSDAAHSDFWRAAPSGRLFLIRGYQEDSQETFSPGTIMDTTLPIWRMGEALLHAEKFGALMRGNDRAPLTIRFRALYSGLGGRVLRSWANPLADLLIEGHAARSDEAMLETAIPAQGVTARLAEHLFPLVSSLYERFGVVGLSESRVKAEVDRLLNSRSR</sequence>
<organism evidence="2 3">
    <name type="scientific">Neoroseomonas lacus</name>
    <dbReference type="NCBI Taxonomy" id="287609"/>
    <lineage>
        <taxon>Bacteria</taxon>
        <taxon>Pseudomonadati</taxon>
        <taxon>Pseudomonadota</taxon>
        <taxon>Alphaproteobacteria</taxon>
        <taxon>Acetobacterales</taxon>
        <taxon>Acetobacteraceae</taxon>
        <taxon>Neoroseomonas</taxon>
    </lineage>
</organism>
<name>A0A917NVJ0_9PROT</name>
<evidence type="ECO:0000259" key="1">
    <source>
        <dbReference type="PROSITE" id="PS50943"/>
    </source>
</evidence>
<reference evidence="2" key="2">
    <citation type="submission" date="2020-09" db="EMBL/GenBank/DDBJ databases">
        <authorList>
            <person name="Sun Q."/>
            <person name="Zhou Y."/>
        </authorList>
    </citation>
    <scope>NUCLEOTIDE SEQUENCE</scope>
    <source>
        <strain evidence="2">CGMCC 1.3617</strain>
    </source>
</reference>
<dbReference type="InterPro" id="IPR001387">
    <property type="entry name" value="Cro/C1-type_HTH"/>
</dbReference>
<dbReference type="Proteomes" id="UP000661507">
    <property type="component" value="Unassembled WGS sequence"/>
</dbReference>
<dbReference type="Gene3D" id="1.10.260.40">
    <property type="entry name" value="lambda repressor-like DNA-binding domains"/>
    <property type="match status" value="1"/>
</dbReference>
<gene>
    <name evidence="2" type="ORF">GCM10011320_45830</name>
</gene>
<feature type="domain" description="HTH cro/C1-type" evidence="1">
    <location>
        <begin position="12"/>
        <end position="63"/>
    </location>
</feature>